<sequence>MTSTANFFVQPPAPPFLLLLLLISHVQATSVSKHLQFRSSPPPISSTQRRSNSSSATKVASPQTVNVNNHFPTKATSEAQGWIYAFEKTRNEVHCLPSRGPGSLGWIRIRNTDGWTKWVCRCEAARLRQGAFSVQNLEYSSRHSVG</sequence>
<dbReference type="Proteomes" id="UP000027222">
    <property type="component" value="Unassembled WGS sequence"/>
</dbReference>
<protein>
    <submittedName>
        <fullName evidence="3">Uncharacterized protein</fullName>
    </submittedName>
</protein>
<dbReference type="AlphaFoldDB" id="A0A067SUZ6"/>
<evidence type="ECO:0000313" key="4">
    <source>
        <dbReference type="Proteomes" id="UP000027222"/>
    </source>
</evidence>
<feature type="compositionally biased region" description="Low complexity" evidence="1">
    <location>
        <begin position="45"/>
        <end position="55"/>
    </location>
</feature>
<gene>
    <name evidence="3" type="ORF">GALMADRAFT_227163</name>
</gene>
<organism evidence="3 4">
    <name type="scientific">Galerina marginata (strain CBS 339.88)</name>
    <dbReference type="NCBI Taxonomy" id="685588"/>
    <lineage>
        <taxon>Eukaryota</taxon>
        <taxon>Fungi</taxon>
        <taxon>Dikarya</taxon>
        <taxon>Basidiomycota</taxon>
        <taxon>Agaricomycotina</taxon>
        <taxon>Agaricomycetes</taxon>
        <taxon>Agaricomycetidae</taxon>
        <taxon>Agaricales</taxon>
        <taxon>Agaricineae</taxon>
        <taxon>Strophariaceae</taxon>
        <taxon>Galerina</taxon>
    </lineage>
</organism>
<feature type="region of interest" description="Disordered" evidence="1">
    <location>
        <begin position="34"/>
        <end position="71"/>
    </location>
</feature>
<evidence type="ECO:0000313" key="3">
    <source>
        <dbReference type="EMBL" id="KDR74765.1"/>
    </source>
</evidence>
<reference evidence="4" key="1">
    <citation type="journal article" date="2014" name="Proc. Natl. Acad. Sci. U.S.A.">
        <title>Extensive sampling of basidiomycete genomes demonstrates inadequacy of the white-rot/brown-rot paradigm for wood decay fungi.</title>
        <authorList>
            <person name="Riley R."/>
            <person name="Salamov A.A."/>
            <person name="Brown D.W."/>
            <person name="Nagy L.G."/>
            <person name="Floudas D."/>
            <person name="Held B.W."/>
            <person name="Levasseur A."/>
            <person name="Lombard V."/>
            <person name="Morin E."/>
            <person name="Otillar R."/>
            <person name="Lindquist E.A."/>
            <person name="Sun H."/>
            <person name="LaButti K.M."/>
            <person name="Schmutz J."/>
            <person name="Jabbour D."/>
            <person name="Luo H."/>
            <person name="Baker S.E."/>
            <person name="Pisabarro A.G."/>
            <person name="Walton J.D."/>
            <person name="Blanchette R.A."/>
            <person name="Henrissat B."/>
            <person name="Martin F."/>
            <person name="Cullen D."/>
            <person name="Hibbett D.S."/>
            <person name="Grigoriev I.V."/>
        </authorList>
    </citation>
    <scope>NUCLEOTIDE SEQUENCE [LARGE SCALE GENOMIC DNA]</scope>
    <source>
        <strain evidence="4">CBS 339.88</strain>
    </source>
</reference>
<feature type="chain" id="PRO_5001646242" evidence="2">
    <location>
        <begin position="29"/>
        <end position="146"/>
    </location>
</feature>
<feature type="compositionally biased region" description="Polar residues" evidence="1">
    <location>
        <begin position="56"/>
        <end position="71"/>
    </location>
</feature>
<evidence type="ECO:0000256" key="1">
    <source>
        <dbReference type="SAM" id="MobiDB-lite"/>
    </source>
</evidence>
<evidence type="ECO:0000256" key="2">
    <source>
        <dbReference type="SAM" id="SignalP"/>
    </source>
</evidence>
<keyword evidence="2" id="KW-0732">Signal</keyword>
<feature type="signal peptide" evidence="2">
    <location>
        <begin position="1"/>
        <end position="28"/>
    </location>
</feature>
<dbReference type="HOGENOM" id="CLU_1777583_0_0_1"/>
<dbReference type="EMBL" id="KL142382">
    <property type="protein sequence ID" value="KDR74765.1"/>
    <property type="molecule type" value="Genomic_DNA"/>
</dbReference>
<keyword evidence="4" id="KW-1185">Reference proteome</keyword>
<name>A0A067SUZ6_GALM3</name>
<accession>A0A067SUZ6</accession>
<proteinExistence type="predicted"/>